<reference evidence="1" key="2">
    <citation type="submission" date="2015-03" db="EMBL/GenBank/DDBJ databases">
        <authorList>
            <person name="Chow C.-E.T."/>
            <person name="Winget D.M."/>
            <person name="White R.A.III."/>
            <person name="Hallam S.J."/>
            <person name="Suttle C.A."/>
        </authorList>
    </citation>
    <scope>NUCLEOTIDE SEQUENCE</scope>
    <source>
        <strain evidence="1">Oxic1_7</strain>
    </source>
</reference>
<reference evidence="1" key="1">
    <citation type="journal article" date="2015" name="Front. Microbiol.">
        <title>Combining genomic sequencing methods to explore viral diversity and reveal potential virus-host interactions.</title>
        <authorList>
            <person name="Chow C.E."/>
            <person name="Winget D.M."/>
            <person name="White R.A.III."/>
            <person name="Hallam S.J."/>
            <person name="Suttle C.A."/>
        </authorList>
    </citation>
    <scope>NUCLEOTIDE SEQUENCE</scope>
    <source>
        <strain evidence="1">Oxic1_7</strain>
    </source>
</reference>
<evidence type="ECO:0008006" key="2">
    <source>
        <dbReference type="Google" id="ProtNLM"/>
    </source>
</evidence>
<name>A0A0F7L8L1_9VIRU</name>
<proteinExistence type="predicted"/>
<sequence length="55" mass="6097">MVFMVYEVKVFPSKTSSKTCHAVVVLDGVACTCTCQSWFFKNIPCYKMLQIGVAG</sequence>
<accession>A0A0F7L8L1</accession>
<evidence type="ECO:0000313" key="1">
    <source>
        <dbReference type="EMBL" id="AKH48285.1"/>
    </source>
</evidence>
<organism evidence="1">
    <name type="scientific">uncultured marine virus</name>
    <dbReference type="NCBI Taxonomy" id="186617"/>
    <lineage>
        <taxon>Viruses</taxon>
        <taxon>environmental samples</taxon>
    </lineage>
</organism>
<protein>
    <recommendedName>
        <fullName evidence="2">SWIM-type domain-containing protein</fullName>
    </recommendedName>
</protein>
<dbReference type="EMBL" id="KR029602">
    <property type="protein sequence ID" value="AKH48285.1"/>
    <property type="molecule type" value="Genomic_DNA"/>
</dbReference>